<feature type="transmembrane region" description="Helical" evidence="1">
    <location>
        <begin position="45"/>
        <end position="68"/>
    </location>
</feature>
<name>A0ABQ3IM56_9GAMM</name>
<keyword evidence="1" id="KW-0812">Transmembrane</keyword>
<feature type="transmembrane region" description="Helical" evidence="1">
    <location>
        <begin position="12"/>
        <end position="33"/>
    </location>
</feature>
<keyword evidence="1" id="KW-1133">Transmembrane helix</keyword>
<accession>A0ABQ3IM56</accession>
<reference evidence="3" key="1">
    <citation type="journal article" date="2019" name="Int. J. Syst. Evol. Microbiol.">
        <title>The Global Catalogue of Microorganisms (GCM) 10K type strain sequencing project: providing services to taxonomists for standard genome sequencing and annotation.</title>
        <authorList>
            <consortium name="The Broad Institute Genomics Platform"/>
            <consortium name="The Broad Institute Genome Sequencing Center for Infectious Disease"/>
            <person name="Wu L."/>
            <person name="Ma J."/>
        </authorList>
    </citation>
    <scope>NUCLEOTIDE SEQUENCE [LARGE SCALE GENOMIC DNA]</scope>
    <source>
        <strain evidence="3">CGMCC 1.15922</strain>
    </source>
</reference>
<organism evidence="2 3">
    <name type="scientific">Thalassotalea profundi</name>
    <dbReference type="NCBI Taxonomy" id="2036687"/>
    <lineage>
        <taxon>Bacteria</taxon>
        <taxon>Pseudomonadati</taxon>
        <taxon>Pseudomonadota</taxon>
        <taxon>Gammaproteobacteria</taxon>
        <taxon>Alteromonadales</taxon>
        <taxon>Colwelliaceae</taxon>
        <taxon>Thalassotalea</taxon>
    </lineage>
</organism>
<evidence type="ECO:0000256" key="1">
    <source>
        <dbReference type="SAM" id="Phobius"/>
    </source>
</evidence>
<gene>
    <name evidence="2" type="ORF">GCM10011501_10110</name>
</gene>
<evidence type="ECO:0000313" key="2">
    <source>
        <dbReference type="EMBL" id="GHE83538.1"/>
    </source>
</evidence>
<dbReference type="Proteomes" id="UP000626370">
    <property type="component" value="Unassembled WGS sequence"/>
</dbReference>
<sequence>MTKVLKNIISFLLGSSFAYIFVWLSGVVVAMPVPEFLRPYKEFVVSYYPNILIVLFASILSLIIVLIVRKAFTLFTKQNLFYFTLPIVLFLASIFVFLSFAVAPIMYAAIPTLLVAVSLSNGAQKT</sequence>
<feature type="transmembrane region" description="Helical" evidence="1">
    <location>
        <begin position="80"/>
        <end position="99"/>
    </location>
</feature>
<dbReference type="EMBL" id="BNAH01000003">
    <property type="protein sequence ID" value="GHE83538.1"/>
    <property type="molecule type" value="Genomic_DNA"/>
</dbReference>
<protein>
    <submittedName>
        <fullName evidence="2">Uncharacterized protein</fullName>
    </submittedName>
</protein>
<proteinExistence type="predicted"/>
<evidence type="ECO:0000313" key="3">
    <source>
        <dbReference type="Proteomes" id="UP000626370"/>
    </source>
</evidence>
<comment type="caution">
    <text evidence="2">The sequence shown here is derived from an EMBL/GenBank/DDBJ whole genome shotgun (WGS) entry which is preliminary data.</text>
</comment>
<keyword evidence="3" id="KW-1185">Reference proteome</keyword>
<keyword evidence="1" id="KW-0472">Membrane</keyword>
<feature type="transmembrane region" description="Helical" evidence="1">
    <location>
        <begin position="105"/>
        <end position="123"/>
    </location>
</feature>
<dbReference type="RefSeq" id="WP_189377022.1">
    <property type="nucleotide sequence ID" value="NZ_BNAH01000003.1"/>
</dbReference>